<evidence type="ECO:0000256" key="3">
    <source>
        <dbReference type="ARBA" id="ARBA00022527"/>
    </source>
</evidence>
<evidence type="ECO:0000256" key="5">
    <source>
        <dbReference type="ARBA" id="ARBA00022741"/>
    </source>
</evidence>
<dbReference type="GO" id="GO:0005524">
    <property type="term" value="F:ATP binding"/>
    <property type="evidence" value="ECO:0007669"/>
    <property type="project" value="UniProtKB-KW"/>
</dbReference>
<evidence type="ECO:0000256" key="11">
    <source>
        <dbReference type="ARBA" id="ARBA00041902"/>
    </source>
</evidence>
<dbReference type="InterPro" id="IPR008271">
    <property type="entry name" value="Ser/Thr_kinase_AS"/>
</dbReference>
<keyword evidence="3" id="KW-0723">Serine/threonine-protein kinase</keyword>
<dbReference type="GO" id="GO:0005634">
    <property type="term" value="C:nucleus"/>
    <property type="evidence" value="ECO:0007669"/>
    <property type="project" value="UniProtKB-SubCell"/>
</dbReference>
<evidence type="ECO:0000259" key="14">
    <source>
        <dbReference type="PROSITE" id="PS50011"/>
    </source>
</evidence>
<evidence type="ECO:0000256" key="9">
    <source>
        <dbReference type="ARBA" id="ARBA00038543"/>
    </source>
</evidence>
<comment type="similarity">
    <text evidence="2">Belongs to the protein kinase superfamily. CMGC Ser/Thr protein kinase family. CDC2/CDKX subfamily.</text>
</comment>
<comment type="subunit">
    <text evidence="9">May form a complex composed of at least the catalytic subunit CRK2 and a cyclin.</text>
</comment>
<feature type="compositionally biased region" description="Basic and acidic residues" evidence="13">
    <location>
        <begin position="439"/>
        <end position="448"/>
    </location>
</feature>
<protein>
    <recommendedName>
        <fullName evidence="10">Cyclin-dependent kinase 2 homolog</fullName>
    </recommendedName>
    <alternativeName>
        <fullName evidence="11">Cell division control protein 2 homolog</fullName>
    </alternativeName>
    <alternativeName>
        <fullName evidence="12">cdc2-related kinase 2</fullName>
    </alternativeName>
</protein>
<dbReference type="InterPro" id="IPR000719">
    <property type="entry name" value="Prot_kinase_dom"/>
</dbReference>
<evidence type="ECO:0000313" key="16">
    <source>
        <dbReference type="Proteomes" id="UP000039324"/>
    </source>
</evidence>
<dbReference type="Gene3D" id="1.10.510.10">
    <property type="entry name" value="Transferase(Phosphotransferase) domain 1"/>
    <property type="match status" value="1"/>
</dbReference>
<gene>
    <name evidence="15" type="ORF">PBRA_008846</name>
</gene>
<dbReference type="Pfam" id="PF00069">
    <property type="entry name" value="Pkinase"/>
    <property type="match status" value="1"/>
</dbReference>
<dbReference type="PROSITE" id="PS00108">
    <property type="entry name" value="PROTEIN_KINASE_ST"/>
    <property type="match status" value="1"/>
</dbReference>
<evidence type="ECO:0000256" key="1">
    <source>
        <dbReference type="ARBA" id="ARBA00004123"/>
    </source>
</evidence>
<feature type="domain" description="Protein kinase" evidence="14">
    <location>
        <begin position="29"/>
        <end position="332"/>
    </location>
</feature>
<keyword evidence="6" id="KW-0418">Kinase</keyword>
<dbReference type="FunFam" id="1.10.510.10:FF:000624">
    <property type="entry name" value="Mitogen-activated protein kinase"/>
    <property type="match status" value="1"/>
</dbReference>
<feature type="region of interest" description="Disordered" evidence="13">
    <location>
        <begin position="355"/>
        <end position="448"/>
    </location>
</feature>
<dbReference type="Gene3D" id="3.30.200.20">
    <property type="entry name" value="Phosphorylase Kinase, domain 1"/>
    <property type="match status" value="1"/>
</dbReference>
<evidence type="ECO:0000256" key="6">
    <source>
        <dbReference type="ARBA" id="ARBA00022777"/>
    </source>
</evidence>
<keyword evidence="7" id="KW-0067">ATP-binding</keyword>
<comment type="subcellular location">
    <subcellularLocation>
        <location evidence="1">Nucleus</location>
    </subcellularLocation>
</comment>
<feature type="compositionally biased region" description="Low complexity" evidence="13">
    <location>
        <begin position="407"/>
        <end position="416"/>
    </location>
</feature>
<dbReference type="PANTHER" id="PTHR24056:SF233">
    <property type="entry name" value="CYCLIN-DEPENDENT KINASE 9"/>
    <property type="match status" value="1"/>
</dbReference>
<dbReference type="EMBL" id="CDSF01000121">
    <property type="protein sequence ID" value="CEP01903.1"/>
    <property type="molecule type" value="Genomic_DNA"/>
</dbReference>
<dbReference type="AlphaFoldDB" id="A0A0G4J2N7"/>
<dbReference type="PANTHER" id="PTHR24056">
    <property type="entry name" value="CELL DIVISION PROTEIN KINASE"/>
    <property type="match status" value="1"/>
</dbReference>
<keyword evidence="5" id="KW-0547">Nucleotide-binding</keyword>
<organism evidence="15 16">
    <name type="scientific">Plasmodiophora brassicae</name>
    <name type="common">Clubroot disease agent</name>
    <dbReference type="NCBI Taxonomy" id="37360"/>
    <lineage>
        <taxon>Eukaryota</taxon>
        <taxon>Sar</taxon>
        <taxon>Rhizaria</taxon>
        <taxon>Endomyxa</taxon>
        <taxon>Phytomyxea</taxon>
        <taxon>Plasmodiophorida</taxon>
        <taxon>Plasmodiophoridae</taxon>
        <taxon>Plasmodiophora</taxon>
    </lineage>
</organism>
<dbReference type="GO" id="GO:0004693">
    <property type="term" value="F:cyclin-dependent protein serine/threonine kinase activity"/>
    <property type="evidence" value="ECO:0007669"/>
    <property type="project" value="TreeGrafter"/>
</dbReference>
<feature type="compositionally biased region" description="Basic residues" evidence="13">
    <location>
        <begin position="396"/>
        <end position="406"/>
    </location>
</feature>
<dbReference type="STRING" id="37360.A0A0G4J2N7"/>
<name>A0A0G4J2N7_PLABS</name>
<evidence type="ECO:0000256" key="13">
    <source>
        <dbReference type="SAM" id="MobiDB-lite"/>
    </source>
</evidence>
<evidence type="ECO:0000313" key="15">
    <source>
        <dbReference type="EMBL" id="CEP01903.1"/>
    </source>
</evidence>
<keyword evidence="16" id="KW-1185">Reference proteome</keyword>
<evidence type="ECO:0000256" key="12">
    <source>
        <dbReference type="ARBA" id="ARBA00042858"/>
    </source>
</evidence>
<evidence type="ECO:0000256" key="10">
    <source>
        <dbReference type="ARBA" id="ARBA00039612"/>
    </source>
</evidence>
<dbReference type="InterPro" id="IPR011009">
    <property type="entry name" value="Kinase-like_dom_sf"/>
</dbReference>
<keyword evidence="4" id="KW-0808">Transferase</keyword>
<dbReference type="PROSITE" id="PS50011">
    <property type="entry name" value="PROTEIN_KINASE_DOM"/>
    <property type="match status" value="1"/>
</dbReference>
<evidence type="ECO:0000256" key="4">
    <source>
        <dbReference type="ARBA" id="ARBA00022679"/>
    </source>
</evidence>
<proteinExistence type="inferred from homology"/>
<sequence>MSRMPLPSAMQRREPGGFVAPVFPVDDAYKRICQIGQGTFGLESRPWPCRLSSPLTTLSFSVVYKALAPDGSLVALKALRLNDMQHGFSVTSVREIQILQRLNHENVISITDIVASKDAHLDLEKAFVYVVFPYMEHDLAGLLDNPSCRITPPVIKCYFKQIVTGIEYLHENGLLHRDIKCSNILINNYGIVKLGDFGLARPVRSDAEPYTDKVCTLWYRAPELLLGDMHYGPPLDIWSLGCVFAEMFTQRPILHGATEIDQLDRIFKLCGTPTNLPAALNGTALPATSYPRQVKKAFANFGAQESDLLDRMLELDPAKRITAAEILKHPYFTSYPPAVLPEQVPRFTPSNEFSAAKRKGLPARPPPDVRTSASAKRRRSPSTPRSRPATGSSPSARRRASSRRSPSRSPAGKPGSTLHRDRRSSPSRRRSSPSSPRRWPTDPKRHRR</sequence>
<evidence type="ECO:0000256" key="7">
    <source>
        <dbReference type="ARBA" id="ARBA00022840"/>
    </source>
</evidence>
<evidence type="ECO:0000256" key="8">
    <source>
        <dbReference type="ARBA" id="ARBA00023242"/>
    </source>
</evidence>
<dbReference type="OrthoDB" id="28397at2759"/>
<feature type="compositionally biased region" description="Low complexity" evidence="13">
    <location>
        <begin position="381"/>
        <end position="395"/>
    </location>
</feature>
<keyword evidence="8" id="KW-0539">Nucleus</keyword>
<dbReference type="SUPFAM" id="SSF56112">
    <property type="entry name" value="Protein kinase-like (PK-like)"/>
    <property type="match status" value="1"/>
</dbReference>
<accession>A0A0G4J2N7</accession>
<dbReference type="Proteomes" id="UP000039324">
    <property type="component" value="Unassembled WGS sequence"/>
</dbReference>
<dbReference type="SMART" id="SM00220">
    <property type="entry name" value="S_TKc"/>
    <property type="match status" value="1"/>
</dbReference>
<dbReference type="InterPro" id="IPR050108">
    <property type="entry name" value="CDK"/>
</dbReference>
<feature type="compositionally biased region" description="Basic residues" evidence="13">
    <location>
        <begin position="420"/>
        <end position="431"/>
    </location>
</feature>
<reference evidence="15 16" key="1">
    <citation type="submission" date="2015-02" db="EMBL/GenBank/DDBJ databases">
        <authorList>
            <person name="Chooi Y.-H."/>
        </authorList>
    </citation>
    <scope>NUCLEOTIDE SEQUENCE [LARGE SCALE GENOMIC DNA]</scope>
    <source>
        <strain evidence="15">E3</strain>
    </source>
</reference>
<dbReference type="OMA" id="QICCPRY"/>
<evidence type="ECO:0000256" key="2">
    <source>
        <dbReference type="ARBA" id="ARBA00006485"/>
    </source>
</evidence>